<keyword evidence="13" id="KW-1015">Disulfide bond</keyword>
<dbReference type="SUPFAM" id="SSF53474">
    <property type="entry name" value="alpha/beta-Hydrolases"/>
    <property type="match status" value="1"/>
</dbReference>
<evidence type="ECO:0000259" key="19">
    <source>
        <dbReference type="Pfam" id="PF00561"/>
    </source>
</evidence>
<dbReference type="GO" id="GO:0046872">
    <property type="term" value="F:metal ion binding"/>
    <property type="evidence" value="ECO:0007669"/>
    <property type="project" value="UniProtKB-KW"/>
</dbReference>
<evidence type="ECO:0000256" key="7">
    <source>
        <dbReference type="ARBA" id="ARBA00022723"/>
    </source>
</evidence>
<comment type="subcellular location">
    <subcellularLocation>
        <location evidence="3">Secreted</location>
    </subcellularLocation>
</comment>
<comment type="subunit">
    <text evidence="4">Monomer.</text>
</comment>
<keyword evidence="8 18" id="KW-0732">Signal</keyword>
<comment type="caution">
    <text evidence="20">The sequence shown here is derived from an EMBL/GenBank/DDBJ whole genome shotgun (WGS) entry which is preliminary data.</text>
</comment>
<evidence type="ECO:0000256" key="12">
    <source>
        <dbReference type="ARBA" id="ARBA00023098"/>
    </source>
</evidence>
<dbReference type="EMBL" id="JALGRD010000004">
    <property type="protein sequence ID" value="MCJ0973384.1"/>
    <property type="molecule type" value="Genomic_DNA"/>
</dbReference>
<feature type="chain" id="PRO_5040871172" description="Triacylglycerol lipase" evidence="18">
    <location>
        <begin position="25"/>
        <end position="313"/>
    </location>
</feature>
<dbReference type="Pfam" id="PF00561">
    <property type="entry name" value="Abhydrolase_1"/>
    <property type="match status" value="1"/>
</dbReference>
<keyword evidence="6" id="KW-0964">Secreted</keyword>
<evidence type="ECO:0000256" key="2">
    <source>
        <dbReference type="ARBA" id="ARBA00001913"/>
    </source>
</evidence>
<keyword evidence="11" id="KW-0442">Lipid degradation</keyword>
<accession>A0A9X2ARX8</accession>
<evidence type="ECO:0000256" key="9">
    <source>
        <dbReference type="ARBA" id="ARBA00022801"/>
    </source>
</evidence>
<dbReference type="Gene3D" id="3.40.50.1820">
    <property type="entry name" value="alpha/beta hydrolase"/>
    <property type="match status" value="1"/>
</dbReference>
<dbReference type="EC" id="3.1.1.3" evidence="5"/>
<evidence type="ECO:0000256" key="10">
    <source>
        <dbReference type="ARBA" id="ARBA00022837"/>
    </source>
</evidence>
<dbReference type="FunFam" id="3.40.50.1820:FF:000229">
    <property type="entry name" value="Lactonizing lipase"/>
    <property type="match status" value="1"/>
</dbReference>
<dbReference type="GO" id="GO:0016042">
    <property type="term" value="P:lipid catabolic process"/>
    <property type="evidence" value="ECO:0007669"/>
    <property type="project" value="UniProtKB-KW"/>
</dbReference>
<dbReference type="AlphaFoldDB" id="A0A9X2ARX8"/>
<dbReference type="GO" id="GO:0004806">
    <property type="term" value="F:triacylglycerol lipase activity"/>
    <property type="evidence" value="ECO:0007669"/>
    <property type="project" value="UniProtKB-EC"/>
</dbReference>
<evidence type="ECO:0000256" key="1">
    <source>
        <dbReference type="ARBA" id="ARBA00001024"/>
    </source>
</evidence>
<keyword evidence="10" id="KW-0106">Calcium</keyword>
<reference evidence="20" key="1">
    <citation type="submission" date="2022-03" db="EMBL/GenBank/DDBJ databases">
        <title>Pseudomonas marianensis sp. nov., a marine bacterium isolated from deep-sea sediments of the Mariana Trench.</title>
        <authorList>
            <person name="Wei Y."/>
        </authorList>
    </citation>
    <scope>NUCLEOTIDE SEQUENCE</scope>
    <source>
        <strain evidence="20">PS1</strain>
    </source>
</reference>
<dbReference type="InterPro" id="IPR029058">
    <property type="entry name" value="AB_hydrolase_fold"/>
</dbReference>
<proteinExistence type="inferred from homology"/>
<comment type="cofactor">
    <cofactor evidence="2">
        <name>Ca(2+)</name>
        <dbReference type="ChEBI" id="CHEBI:29108"/>
    </cofactor>
</comment>
<evidence type="ECO:0000256" key="4">
    <source>
        <dbReference type="ARBA" id="ARBA00011245"/>
    </source>
</evidence>
<protein>
    <recommendedName>
        <fullName evidence="14">Triacylglycerol lipase</fullName>
        <ecNumber evidence="5">3.1.1.3</ecNumber>
    </recommendedName>
    <alternativeName>
        <fullName evidence="17">Extracellular lipase</fullName>
    </alternativeName>
    <alternativeName>
        <fullName evidence="16">Triacylglycerol ester hydrolase</fullName>
    </alternativeName>
</protein>
<keyword evidence="9" id="KW-0378">Hydrolase</keyword>
<evidence type="ECO:0000256" key="3">
    <source>
        <dbReference type="ARBA" id="ARBA00004613"/>
    </source>
</evidence>
<dbReference type="InterPro" id="IPR000073">
    <property type="entry name" value="AB_hydrolase_1"/>
</dbReference>
<gene>
    <name evidence="20" type="ORF">MST27_08385</name>
</gene>
<keyword evidence="7" id="KW-0479">Metal-binding</keyword>
<evidence type="ECO:0000313" key="21">
    <source>
        <dbReference type="Proteomes" id="UP001139682"/>
    </source>
</evidence>
<feature type="signal peptide" evidence="18">
    <location>
        <begin position="1"/>
        <end position="24"/>
    </location>
</feature>
<evidence type="ECO:0000256" key="17">
    <source>
        <dbReference type="ARBA" id="ARBA00081253"/>
    </source>
</evidence>
<comment type="similarity">
    <text evidence="15">Belongs to the AB hydrolase superfamily. Pseudomonas lipase family.</text>
</comment>
<comment type="catalytic activity">
    <reaction evidence="1">
        <text>a triacylglycerol + H2O = a diacylglycerol + a fatty acid + H(+)</text>
        <dbReference type="Rhea" id="RHEA:12044"/>
        <dbReference type="ChEBI" id="CHEBI:15377"/>
        <dbReference type="ChEBI" id="CHEBI:15378"/>
        <dbReference type="ChEBI" id="CHEBI:17855"/>
        <dbReference type="ChEBI" id="CHEBI:18035"/>
        <dbReference type="ChEBI" id="CHEBI:28868"/>
        <dbReference type="EC" id="3.1.1.3"/>
    </reaction>
</comment>
<evidence type="ECO:0000256" key="18">
    <source>
        <dbReference type="SAM" id="SignalP"/>
    </source>
</evidence>
<organism evidence="20 21">
    <name type="scientific">Stutzerimonas marianensis</name>
    <dbReference type="NCBI Taxonomy" id="2929513"/>
    <lineage>
        <taxon>Bacteria</taxon>
        <taxon>Pseudomonadati</taxon>
        <taxon>Pseudomonadota</taxon>
        <taxon>Gammaproteobacteria</taxon>
        <taxon>Pseudomonadales</taxon>
        <taxon>Pseudomonadaceae</taxon>
        <taxon>Stutzerimonas</taxon>
    </lineage>
</organism>
<keyword evidence="12" id="KW-0443">Lipid metabolism</keyword>
<evidence type="ECO:0000256" key="16">
    <source>
        <dbReference type="ARBA" id="ARBA00079815"/>
    </source>
</evidence>
<evidence type="ECO:0000256" key="5">
    <source>
        <dbReference type="ARBA" id="ARBA00013279"/>
    </source>
</evidence>
<feature type="domain" description="AB hydrolase-1" evidence="19">
    <location>
        <begin position="37"/>
        <end position="240"/>
    </location>
</feature>
<evidence type="ECO:0000256" key="14">
    <source>
        <dbReference type="ARBA" id="ARBA00023487"/>
    </source>
</evidence>
<dbReference type="RefSeq" id="WP_243605515.1">
    <property type="nucleotide sequence ID" value="NZ_JALGRD010000004.1"/>
</dbReference>
<keyword evidence="21" id="KW-1185">Reference proteome</keyword>
<name>A0A9X2ARX8_9GAMM</name>
<evidence type="ECO:0000256" key="15">
    <source>
        <dbReference type="ARBA" id="ARBA00060929"/>
    </source>
</evidence>
<dbReference type="Proteomes" id="UP001139682">
    <property type="component" value="Unassembled WGS sequence"/>
</dbReference>
<evidence type="ECO:0000256" key="8">
    <source>
        <dbReference type="ARBA" id="ARBA00022729"/>
    </source>
</evidence>
<sequence>MNNNKKMLALTLGVALSASGSVNASLFGSSGYTETRYPIVLAHGMLGFDSLLGVDYWYGIPAALRRDGAQVYVTEVSQLNTSELRGEELLAQVEEIVAISGKPKVNLIGHSHGGPTIRYVAAVRPDLVASVTSVGGPHKGSDVADLLRRIPEGSTEEAIVAGLVNGMGALINFLSGSSSTAPQNSLGSLESLNSEGAARFNAKYPQGVPTTECGEGAYKVNGVRYYSWSGTSPLTNPLDVSDAMMGAASLAFEGPTDGLVGRCSSHLGMVIRDNYRMNHLDEVNQVFGLTSLFETDPVSIYRQHANRLKNAGL</sequence>
<dbReference type="GO" id="GO:0005576">
    <property type="term" value="C:extracellular region"/>
    <property type="evidence" value="ECO:0007669"/>
    <property type="project" value="UniProtKB-SubCell"/>
</dbReference>
<evidence type="ECO:0000256" key="11">
    <source>
        <dbReference type="ARBA" id="ARBA00022963"/>
    </source>
</evidence>
<evidence type="ECO:0000256" key="13">
    <source>
        <dbReference type="ARBA" id="ARBA00023157"/>
    </source>
</evidence>
<evidence type="ECO:0000256" key="6">
    <source>
        <dbReference type="ARBA" id="ARBA00022525"/>
    </source>
</evidence>
<evidence type="ECO:0000313" key="20">
    <source>
        <dbReference type="EMBL" id="MCJ0973384.1"/>
    </source>
</evidence>